<protein>
    <submittedName>
        <fullName evidence="3">Uncharacterized protein</fullName>
    </submittedName>
</protein>
<evidence type="ECO:0000256" key="2">
    <source>
        <dbReference type="SAM" id="Phobius"/>
    </source>
</evidence>
<feature type="region of interest" description="Disordered" evidence="1">
    <location>
        <begin position="114"/>
        <end position="136"/>
    </location>
</feature>
<feature type="transmembrane region" description="Helical" evidence="2">
    <location>
        <begin position="146"/>
        <end position="165"/>
    </location>
</feature>
<dbReference type="Proteomes" id="UP000623678">
    <property type="component" value="Unassembled WGS sequence"/>
</dbReference>
<sequence>MRKKRITSRPGLFGMTYHYEDGKYVGKSRPGLFGDRKIHYDADGNQVGTSRPGFFAEEVYHDEINDRYISSYKGLTGMIHRTNGQTIGKTTPGFFDTSYSSFDEDDSEYLEDFVDDDSDDCSNSDNEEETTRFESEAQAEKTISKVLLIWGIVLLGLIGFAFIMLPK</sequence>
<keyword evidence="2" id="KW-0472">Membrane</keyword>
<proteinExistence type="predicted"/>
<dbReference type="RefSeq" id="WP_262394986.1">
    <property type="nucleotide sequence ID" value="NZ_JACRTD010000004.1"/>
</dbReference>
<evidence type="ECO:0000313" key="3">
    <source>
        <dbReference type="EMBL" id="MBC8585198.1"/>
    </source>
</evidence>
<reference evidence="3" key="1">
    <citation type="submission" date="2020-08" db="EMBL/GenBank/DDBJ databases">
        <title>Genome public.</title>
        <authorList>
            <person name="Liu C."/>
            <person name="Sun Q."/>
        </authorList>
    </citation>
    <scope>NUCLEOTIDE SEQUENCE</scope>
    <source>
        <strain evidence="3">NSJ-64</strain>
    </source>
</reference>
<keyword evidence="2" id="KW-0812">Transmembrane</keyword>
<comment type="caution">
    <text evidence="3">The sequence shown here is derived from an EMBL/GenBank/DDBJ whole genome shotgun (WGS) entry which is preliminary data.</text>
</comment>
<dbReference type="AlphaFoldDB" id="A0A926EKR2"/>
<dbReference type="EMBL" id="JACRTD010000004">
    <property type="protein sequence ID" value="MBC8585198.1"/>
    <property type="molecule type" value="Genomic_DNA"/>
</dbReference>
<name>A0A926EKR2_9FIRM</name>
<gene>
    <name evidence="3" type="ORF">H8705_06340</name>
</gene>
<feature type="compositionally biased region" description="Acidic residues" evidence="1">
    <location>
        <begin position="114"/>
        <end position="128"/>
    </location>
</feature>
<organism evidence="3 4">
    <name type="scientific">Youxingia wuxianensis</name>
    <dbReference type="NCBI Taxonomy" id="2763678"/>
    <lineage>
        <taxon>Bacteria</taxon>
        <taxon>Bacillati</taxon>
        <taxon>Bacillota</taxon>
        <taxon>Clostridia</taxon>
        <taxon>Eubacteriales</taxon>
        <taxon>Oscillospiraceae</taxon>
        <taxon>Youxingia</taxon>
    </lineage>
</organism>
<evidence type="ECO:0000256" key="1">
    <source>
        <dbReference type="SAM" id="MobiDB-lite"/>
    </source>
</evidence>
<keyword evidence="2" id="KW-1133">Transmembrane helix</keyword>
<keyword evidence="4" id="KW-1185">Reference proteome</keyword>
<evidence type="ECO:0000313" key="4">
    <source>
        <dbReference type="Proteomes" id="UP000623678"/>
    </source>
</evidence>
<accession>A0A926EKR2</accession>